<feature type="region of interest" description="Disordered" evidence="1">
    <location>
        <begin position="102"/>
        <end position="149"/>
    </location>
</feature>
<evidence type="ECO:0000259" key="2">
    <source>
        <dbReference type="SMART" id="SM00843"/>
    </source>
</evidence>
<dbReference type="SMART" id="SM00843">
    <property type="entry name" value="Ftsk_gamma"/>
    <property type="match status" value="1"/>
</dbReference>
<evidence type="ECO:0000313" key="3">
    <source>
        <dbReference type="EMBL" id="MFD0287724.1"/>
    </source>
</evidence>
<dbReference type="RefSeq" id="WP_381255996.1">
    <property type="nucleotide sequence ID" value="NZ_JBHTBI010000014.1"/>
</dbReference>
<dbReference type="SUPFAM" id="SSF52540">
    <property type="entry name" value="P-loop containing nucleoside triphosphate hydrolases"/>
    <property type="match status" value="1"/>
</dbReference>
<name>A0ABW2VUT2_9ACTN</name>
<reference evidence="4" key="1">
    <citation type="journal article" date="2019" name="Int. J. Syst. Evol. Microbiol.">
        <title>The Global Catalogue of Microorganisms (GCM) 10K type strain sequencing project: providing services to taxonomists for standard genome sequencing and annotation.</title>
        <authorList>
            <consortium name="The Broad Institute Genomics Platform"/>
            <consortium name="The Broad Institute Genome Sequencing Center for Infectious Disease"/>
            <person name="Wu L."/>
            <person name="Ma J."/>
        </authorList>
    </citation>
    <scope>NUCLEOTIDE SEQUENCE [LARGE SCALE GENOMIC DNA]</scope>
    <source>
        <strain evidence="4">CGMCC 4.7198</strain>
    </source>
</reference>
<sequence length="879" mass="96821">MTEIDTTPVIGAGLDRRLVWDAAEIVVSTQFGSQSMLQRKLRIGWQDSARVLDELERLNVVGPEQGSKARDVLIRFAEDLAPVEAALFADGAPLLSALPPARPGAVEAPTSYEEPRPVDFNKPTAPAPAPAPEPAPVEPEPEHDRSPEGNVTAVYTAQEWEEREDPEGDRPWINPVLRTPEGRRARVRFLRKQARRRARKAWSRQTTVQGFVPRVMRGEKRVRAWVRGLEGAKAQADLNLALATVKDANRAARRAQWAVRKGNEKRAAAQALQLESGKQLVIAQAAKGAAKKAMAWRAGLVYTPVATLDVLAYAFTDVWGLLGALTLNLVGLSWAGRDVELTEEQLAKLEQIEDGMPQEVTIGMTPRVFQEMMRYALVEKLKCELKSLRVDPLEYAYVVHVWLDGMTPKRIADGLADLEANLPGVRTSSVLLRQSAESRNYCVITIPGKEAWKAVPELPYREPKSLTTDDIPDAQVAAAMDGSALGLPMERTNINMVGKSRSGKSTWLRAIADVLTATNDQIVIGIDLGSAGSGFAGLRHGMHLVITDPFLAAEALDWGLAVGQGRPDLFAELGMGQTWVTSARRPGVTFVVDEFPALVIASRKHVIYDEETNRKIGDINLDGKLAEMADTCAKSDVKMVIASQGLTKERIGKNTWLNELQVQIMAACDKDDIGLVLHSGAMDEGWAPHRLQPQMGKDLNDAGVAYVLAGSRHSEPIPYRACITGDEEYERRGRERGEQLVEMDAESEEFRDITLEDLMAKQAAWEENRRRRRPSGPPALITTIRGIFRDANDPAGLSREELAEALGEVDSDTWALDNFDGDDEDEQIQTRIDAVRVAVDAVLAPNGQTWSMEKYSKNLPRGWRLRDLKVITGEAPSEG</sequence>
<keyword evidence="4" id="KW-1185">Reference proteome</keyword>
<dbReference type="InterPro" id="IPR027417">
    <property type="entry name" value="P-loop_NTPase"/>
</dbReference>
<organism evidence="3 4">
    <name type="scientific">Streptomyces lutosisoli</name>
    <dbReference type="NCBI Taxonomy" id="2665721"/>
    <lineage>
        <taxon>Bacteria</taxon>
        <taxon>Bacillati</taxon>
        <taxon>Actinomycetota</taxon>
        <taxon>Actinomycetes</taxon>
        <taxon>Kitasatosporales</taxon>
        <taxon>Streptomycetaceae</taxon>
        <taxon>Streptomyces</taxon>
    </lineage>
</organism>
<proteinExistence type="predicted"/>
<accession>A0ABW2VUT2</accession>
<dbReference type="EMBL" id="JBHTEC010000004">
    <property type="protein sequence ID" value="MFD0287724.1"/>
    <property type="molecule type" value="Genomic_DNA"/>
</dbReference>
<feature type="compositionally biased region" description="Pro residues" evidence="1">
    <location>
        <begin position="125"/>
        <end position="138"/>
    </location>
</feature>
<feature type="domain" description="FtsK gamma" evidence="2">
    <location>
        <begin position="11"/>
        <end position="77"/>
    </location>
</feature>
<dbReference type="InterPro" id="IPR050206">
    <property type="entry name" value="FtsK/SpoIIIE/SftA"/>
</dbReference>
<dbReference type="Proteomes" id="UP001596957">
    <property type="component" value="Unassembled WGS sequence"/>
</dbReference>
<dbReference type="Gene3D" id="1.10.10.10">
    <property type="entry name" value="Winged helix-like DNA-binding domain superfamily/Winged helix DNA-binding domain"/>
    <property type="match status" value="1"/>
</dbReference>
<evidence type="ECO:0000313" key="4">
    <source>
        <dbReference type="Proteomes" id="UP001596957"/>
    </source>
</evidence>
<dbReference type="InterPro" id="IPR036390">
    <property type="entry name" value="WH_DNA-bd_sf"/>
</dbReference>
<dbReference type="PANTHER" id="PTHR22683">
    <property type="entry name" value="SPORULATION PROTEIN RELATED"/>
    <property type="match status" value="1"/>
</dbReference>
<gene>
    <name evidence="3" type="ORF">ACFQZP_40095</name>
</gene>
<dbReference type="Pfam" id="PF09397">
    <property type="entry name" value="FtsK_gamma"/>
    <property type="match status" value="1"/>
</dbReference>
<dbReference type="SUPFAM" id="SSF46785">
    <property type="entry name" value="Winged helix' DNA-binding domain"/>
    <property type="match status" value="1"/>
</dbReference>
<dbReference type="InterPro" id="IPR036388">
    <property type="entry name" value="WH-like_DNA-bd_sf"/>
</dbReference>
<protein>
    <submittedName>
        <fullName evidence="3">DNA translocase FtsK</fullName>
    </submittedName>
</protein>
<dbReference type="InterPro" id="IPR018541">
    <property type="entry name" value="Ftsk_gamma"/>
</dbReference>
<dbReference type="PANTHER" id="PTHR22683:SF41">
    <property type="entry name" value="DNA TRANSLOCASE FTSK"/>
    <property type="match status" value="1"/>
</dbReference>
<evidence type="ECO:0000256" key="1">
    <source>
        <dbReference type="SAM" id="MobiDB-lite"/>
    </source>
</evidence>
<comment type="caution">
    <text evidence="3">The sequence shown here is derived from an EMBL/GenBank/DDBJ whole genome shotgun (WGS) entry which is preliminary data.</text>
</comment>
<dbReference type="Gene3D" id="3.40.50.300">
    <property type="entry name" value="P-loop containing nucleotide triphosphate hydrolases"/>
    <property type="match status" value="1"/>
</dbReference>